<reference evidence="12" key="1">
    <citation type="submission" date="2019-03" db="EMBL/GenBank/DDBJ databases">
        <title>Genome sequencing and reference-guided assembly of Black Bengal Goat (Capra hircus).</title>
        <authorList>
            <person name="Siddiki A.Z."/>
            <person name="Baten A."/>
            <person name="Billah M."/>
            <person name="Alam M.A.U."/>
            <person name="Shawrob K.S.M."/>
            <person name="Saha S."/>
            <person name="Chowdhury M."/>
            <person name="Rahman A.H."/>
            <person name="Stear M."/>
            <person name="Miah G."/>
            <person name="Das G.B."/>
            <person name="Hossain M.M."/>
            <person name="Kumkum M."/>
            <person name="Islam M.S."/>
            <person name="Mollah A.M."/>
            <person name="Ahsan A."/>
            <person name="Tusar F."/>
            <person name="Khan M.K.I."/>
        </authorList>
    </citation>
    <scope>NUCLEOTIDE SEQUENCE [LARGE SCALE GENOMIC DNA]</scope>
</reference>
<evidence type="ECO:0000256" key="6">
    <source>
        <dbReference type="ARBA" id="ARBA00022989"/>
    </source>
</evidence>
<feature type="transmembrane region" description="Helical" evidence="11">
    <location>
        <begin position="97"/>
        <end position="120"/>
    </location>
</feature>
<evidence type="ECO:0000313" key="12">
    <source>
        <dbReference type="Ensembl" id="ENSCHIP00010038854.1"/>
    </source>
</evidence>
<comment type="caution">
    <text evidence="11">Lacks conserved residue(s) required for the propagation of feature annotation.</text>
</comment>
<evidence type="ECO:0000256" key="10">
    <source>
        <dbReference type="ARBA" id="ARBA00023224"/>
    </source>
</evidence>
<evidence type="ECO:0000256" key="5">
    <source>
        <dbReference type="ARBA" id="ARBA00022692"/>
    </source>
</evidence>
<dbReference type="GO" id="GO:0016503">
    <property type="term" value="F:pheromone receptor activity"/>
    <property type="evidence" value="ECO:0007669"/>
    <property type="project" value="InterPro"/>
</dbReference>
<evidence type="ECO:0000256" key="4">
    <source>
        <dbReference type="ARBA" id="ARBA00022507"/>
    </source>
</evidence>
<dbReference type="AlphaFoldDB" id="A0A8C2S5F6"/>
<keyword evidence="4 11" id="KW-0589">Pheromone response</keyword>
<proteinExistence type="inferred from homology"/>
<keyword evidence="8 11" id="KW-0472">Membrane</keyword>
<dbReference type="GO" id="GO:0005886">
    <property type="term" value="C:plasma membrane"/>
    <property type="evidence" value="ECO:0007669"/>
    <property type="project" value="UniProtKB-SubCell"/>
</dbReference>
<protein>
    <recommendedName>
        <fullName evidence="11">Vomeronasal type-1 receptor</fullName>
    </recommendedName>
</protein>
<dbReference type="InterPro" id="IPR004072">
    <property type="entry name" value="Vmron_rcpt_1"/>
</dbReference>
<feature type="transmembrane region" description="Helical" evidence="11">
    <location>
        <begin position="15"/>
        <end position="40"/>
    </location>
</feature>
<sequence>PNILIVKTPYAGFMYFWFISDAVFLILMVWSSDSTVLLLLRHHQRVQYIHTHTGHHRCPPETRAAHTTLMLVVTFIIFYVLNSIFSFYISALLDSCLWLIQTSSVLASCFSTVSPFQSLLRDPRTPRFCS</sequence>
<dbReference type="Ensembl" id="ENSCHIT00010054327.1">
    <property type="protein sequence ID" value="ENSCHIP00010038854.1"/>
    <property type="gene ID" value="ENSCHIG00010028696.1"/>
</dbReference>
<reference evidence="12" key="2">
    <citation type="submission" date="2025-08" db="UniProtKB">
        <authorList>
            <consortium name="Ensembl"/>
        </authorList>
    </citation>
    <scope>IDENTIFICATION</scope>
</reference>
<evidence type="ECO:0000256" key="2">
    <source>
        <dbReference type="ARBA" id="ARBA00010663"/>
    </source>
</evidence>
<dbReference type="GO" id="GO:0019236">
    <property type="term" value="P:response to pheromone"/>
    <property type="evidence" value="ECO:0007669"/>
    <property type="project" value="UniProtKB-KW"/>
</dbReference>
<evidence type="ECO:0000256" key="9">
    <source>
        <dbReference type="ARBA" id="ARBA00023170"/>
    </source>
</evidence>
<feature type="transmembrane region" description="Helical" evidence="11">
    <location>
        <begin position="69"/>
        <end position="91"/>
    </location>
</feature>
<organism evidence="12">
    <name type="scientific">Capra hircus</name>
    <name type="common">Goat</name>
    <dbReference type="NCBI Taxonomy" id="9925"/>
    <lineage>
        <taxon>Eukaryota</taxon>
        <taxon>Metazoa</taxon>
        <taxon>Chordata</taxon>
        <taxon>Craniata</taxon>
        <taxon>Vertebrata</taxon>
        <taxon>Euteleostomi</taxon>
        <taxon>Mammalia</taxon>
        <taxon>Eutheria</taxon>
        <taxon>Laurasiatheria</taxon>
        <taxon>Artiodactyla</taxon>
        <taxon>Ruminantia</taxon>
        <taxon>Pecora</taxon>
        <taxon>Bovidae</taxon>
        <taxon>Caprinae</taxon>
        <taxon>Capra</taxon>
    </lineage>
</organism>
<keyword evidence="9 11" id="KW-0675">Receptor</keyword>
<keyword evidence="10 11" id="KW-0807">Transducer</keyword>
<keyword evidence="5 11" id="KW-0812">Transmembrane</keyword>
<dbReference type="PANTHER" id="PTHR24062">
    <property type="entry name" value="VOMERONASAL TYPE-1 RECEPTOR"/>
    <property type="match status" value="1"/>
</dbReference>
<evidence type="ECO:0000256" key="7">
    <source>
        <dbReference type="ARBA" id="ARBA00023040"/>
    </source>
</evidence>
<dbReference type="Pfam" id="PF03402">
    <property type="entry name" value="V1R"/>
    <property type="match status" value="1"/>
</dbReference>
<comment type="similarity">
    <text evidence="2 11">Belongs to the G-protein coupled receptor 1 family.</text>
</comment>
<evidence type="ECO:0000256" key="8">
    <source>
        <dbReference type="ARBA" id="ARBA00023136"/>
    </source>
</evidence>
<name>A0A8C2S5F6_CAPHI</name>
<comment type="subcellular location">
    <subcellularLocation>
        <location evidence="1 11">Cell membrane</location>
        <topology evidence="1 11">Multi-pass membrane protein</topology>
    </subcellularLocation>
</comment>
<accession>A0A8C2S5F6</accession>
<evidence type="ECO:0000256" key="1">
    <source>
        <dbReference type="ARBA" id="ARBA00004651"/>
    </source>
</evidence>
<dbReference type="SUPFAM" id="SSF81321">
    <property type="entry name" value="Family A G protein-coupled receptor-like"/>
    <property type="match status" value="1"/>
</dbReference>
<evidence type="ECO:0000256" key="11">
    <source>
        <dbReference type="RuleBase" id="RU364061"/>
    </source>
</evidence>
<evidence type="ECO:0000256" key="3">
    <source>
        <dbReference type="ARBA" id="ARBA00022475"/>
    </source>
</evidence>
<keyword evidence="7 11" id="KW-0297">G-protein coupled receptor</keyword>
<keyword evidence="3 11" id="KW-1003">Cell membrane</keyword>
<keyword evidence="6 11" id="KW-1133">Transmembrane helix</keyword>